<proteinExistence type="predicted"/>
<dbReference type="Proteomes" id="UP001595756">
    <property type="component" value="Unassembled WGS sequence"/>
</dbReference>
<reference evidence="2" key="1">
    <citation type="journal article" date="2019" name="Int. J. Syst. Evol. Microbiol.">
        <title>The Global Catalogue of Microorganisms (GCM) 10K type strain sequencing project: providing services to taxonomists for standard genome sequencing and annotation.</title>
        <authorList>
            <consortium name="The Broad Institute Genomics Platform"/>
            <consortium name="The Broad Institute Genome Sequencing Center for Infectious Disease"/>
            <person name="Wu L."/>
            <person name="Ma J."/>
        </authorList>
    </citation>
    <scope>NUCLEOTIDE SEQUENCE [LARGE SCALE GENOMIC DNA]</scope>
    <source>
        <strain evidence="2">CGMCC 1.19029</strain>
    </source>
</reference>
<dbReference type="EMBL" id="JBHSDY010000011">
    <property type="protein sequence ID" value="MFC4299700.1"/>
    <property type="molecule type" value="Genomic_DNA"/>
</dbReference>
<gene>
    <name evidence="1" type="ORF">ACFO0J_16780</name>
</gene>
<keyword evidence="2" id="KW-1185">Reference proteome</keyword>
<accession>A0ABV8S235</accession>
<evidence type="ECO:0000313" key="1">
    <source>
        <dbReference type="EMBL" id="MFC4299700.1"/>
    </source>
</evidence>
<protein>
    <submittedName>
        <fullName evidence="1">Uncharacterized protein</fullName>
    </submittedName>
</protein>
<comment type="caution">
    <text evidence="1">The sequence shown here is derived from an EMBL/GenBank/DDBJ whole genome shotgun (WGS) entry which is preliminary data.</text>
</comment>
<organism evidence="1 2">
    <name type="scientific">Castellaniella hirudinis</name>
    <dbReference type="NCBI Taxonomy" id="1144617"/>
    <lineage>
        <taxon>Bacteria</taxon>
        <taxon>Pseudomonadati</taxon>
        <taxon>Pseudomonadota</taxon>
        <taxon>Betaproteobacteria</taxon>
        <taxon>Burkholderiales</taxon>
        <taxon>Alcaligenaceae</taxon>
        <taxon>Castellaniella</taxon>
    </lineage>
</organism>
<dbReference type="RefSeq" id="WP_376814237.1">
    <property type="nucleotide sequence ID" value="NZ_JBHSDY010000011.1"/>
</dbReference>
<name>A0ABV8S235_9BURK</name>
<evidence type="ECO:0000313" key="2">
    <source>
        <dbReference type="Proteomes" id="UP001595756"/>
    </source>
</evidence>
<sequence>MNLFPGVKQARPAFAGAGAAPALEIPGRVGYDEPLFRHQIKHGTP</sequence>